<organism evidence="2 3">
    <name type="scientific">Natronoflexus pectinivorans</name>
    <dbReference type="NCBI Taxonomy" id="682526"/>
    <lineage>
        <taxon>Bacteria</taxon>
        <taxon>Pseudomonadati</taxon>
        <taxon>Bacteroidota</taxon>
        <taxon>Bacteroidia</taxon>
        <taxon>Marinilabiliales</taxon>
        <taxon>Marinilabiliaceae</taxon>
        <taxon>Natronoflexus</taxon>
    </lineage>
</organism>
<name>A0A4R2GK83_9BACT</name>
<dbReference type="SMART" id="SM00028">
    <property type="entry name" value="TPR"/>
    <property type="match status" value="3"/>
</dbReference>
<sequence length="212" mass="24187">MKYLAVVGLMFFSLVVFAQDGTSHIELQNQGNDALRENNFAEALELYEAALAAWPEDEEINSAMIFNMATCARRSDNHEKALEYYQKSVDLGYRADFSTFYVATALNNLERHDEMEEVLLQAMTDFRSSSVFGHMRRLLTNYYLRQGAEPYNRASQILASAQDADPSEFDAITARANVEFEKAKPWFEKVLEIDPDNSNAQASLREINTRLN</sequence>
<evidence type="ECO:0000313" key="2">
    <source>
        <dbReference type="EMBL" id="TCO09251.1"/>
    </source>
</evidence>
<reference evidence="2 3" key="1">
    <citation type="submission" date="2019-03" db="EMBL/GenBank/DDBJ databases">
        <title>Genomic Encyclopedia of Type Strains, Phase IV (KMG-IV): sequencing the most valuable type-strain genomes for metagenomic binning, comparative biology and taxonomic classification.</title>
        <authorList>
            <person name="Goeker M."/>
        </authorList>
    </citation>
    <scope>NUCLEOTIDE SEQUENCE [LARGE SCALE GENOMIC DNA]</scope>
    <source>
        <strain evidence="2 3">DSM 24179</strain>
    </source>
</reference>
<evidence type="ECO:0000256" key="1">
    <source>
        <dbReference type="SAM" id="SignalP"/>
    </source>
</evidence>
<dbReference type="InterPro" id="IPR019734">
    <property type="entry name" value="TPR_rpt"/>
</dbReference>
<dbReference type="InterPro" id="IPR011990">
    <property type="entry name" value="TPR-like_helical_dom_sf"/>
</dbReference>
<keyword evidence="3" id="KW-1185">Reference proteome</keyword>
<feature type="chain" id="PRO_5020436266" evidence="1">
    <location>
        <begin position="19"/>
        <end position="212"/>
    </location>
</feature>
<dbReference type="RefSeq" id="WP_132433153.1">
    <property type="nucleotide sequence ID" value="NZ_SLWK01000003.1"/>
</dbReference>
<comment type="caution">
    <text evidence="2">The sequence shown here is derived from an EMBL/GenBank/DDBJ whole genome shotgun (WGS) entry which is preliminary data.</text>
</comment>
<evidence type="ECO:0000313" key="3">
    <source>
        <dbReference type="Proteomes" id="UP000295221"/>
    </source>
</evidence>
<feature type="signal peptide" evidence="1">
    <location>
        <begin position="1"/>
        <end position="18"/>
    </location>
</feature>
<gene>
    <name evidence="2" type="ORF">EV194_103162</name>
</gene>
<dbReference type="Pfam" id="PF13424">
    <property type="entry name" value="TPR_12"/>
    <property type="match status" value="1"/>
</dbReference>
<dbReference type="Proteomes" id="UP000295221">
    <property type="component" value="Unassembled WGS sequence"/>
</dbReference>
<keyword evidence="1" id="KW-0732">Signal</keyword>
<protein>
    <submittedName>
        <fullName evidence="2">Tetratricopeptide repeat protein</fullName>
    </submittedName>
</protein>
<accession>A0A4R2GK83</accession>
<proteinExistence type="predicted"/>
<dbReference type="Gene3D" id="1.25.40.10">
    <property type="entry name" value="Tetratricopeptide repeat domain"/>
    <property type="match status" value="1"/>
</dbReference>
<dbReference type="Pfam" id="PF13181">
    <property type="entry name" value="TPR_8"/>
    <property type="match status" value="1"/>
</dbReference>
<dbReference type="AlphaFoldDB" id="A0A4R2GK83"/>
<dbReference type="OrthoDB" id="1122835at2"/>
<dbReference type="SUPFAM" id="SSF48452">
    <property type="entry name" value="TPR-like"/>
    <property type="match status" value="1"/>
</dbReference>
<dbReference type="EMBL" id="SLWK01000003">
    <property type="protein sequence ID" value="TCO09251.1"/>
    <property type="molecule type" value="Genomic_DNA"/>
</dbReference>